<keyword evidence="2" id="KW-0805">Transcription regulation</keyword>
<name>A0ABP8D2W3_9ACTN</name>
<evidence type="ECO:0000259" key="7">
    <source>
        <dbReference type="PROSITE" id="PS50110"/>
    </source>
</evidence>
<dbReference type="InterPro" id="IPR000792">
    <property type="entry name" value="Tscrpt_reg_LuxR_C"/>
</dbReference>
<dbReference type="Proteomes" id="UP001500620">
    <property type="component" value="Unassembled WGS sequence"/>
</dbReference>
<evidence type="ECO:0000313" key="9">
    <source>
        <dbReference type="Proteomes" id="UP001500620"/>
    </source>
</evidence>
<dbReference type="InterPro" id="IPR001789">
    <property type="entry name" value="Sig_transdc_resp-reg_receiver"/>
</dbReference>
<evidence type="ECO:0000256" key="3">
    <source>
        <dbReference type="ARBA" id="ARBA00023125"/>
    </source>
</evidence>
<evidence type="ECO:0000313" key="8">
    <source>
        <dbReference type="EMBL" id="GAA4246313.1"/>
    </source>
</evidence>
<dbReference type="InterPro" id="IPR016032">
    <property type="entry name" value="Sig_transdc_resp-reg_C-effctor"/>
</dbReference>
<dbReference type="PROSITE" id="PS00622">
    <property type="entry name" value="HTH_LUXR_1"/>
    <property type="match status" value="1"/>
</dbReference>
<dbReference type="InterPro" id="IPR058245">
    <property type="entry name" value="NreC/VraR/RcsB-like_REC"/>
</dbReference>
<evidence type="ECO:0000256" key="1">
    <source>
        <dbReference type="ARBA" id="ARBA00022553"/>
    </source>
</evidence>
<keyword evidence="4" id="KW-0804">Transcription</keyword>
<keyword evidence="9" id="KW-1185">Reference proteome</keyword>
<dbReference type="SUPFAM" id="SSF52172">
    <property type="entry name" value="CheY-like"/>
    <property type="match status" value="1"/>
</dbReference>
<dbReference type="RefSeq" id="WP_345123034.1">
    <property type="nucleotide sequence ID" value="NZ_BAABAT010000003.1"/>
</dbReference>
<accession>A0ABP8D2W3</accession>
<dbReference type="SMART" id="SM00421">
    <property type="entry name" value="HTH_LUXR"/>
    <property type="match status" value="1"/>
</dbReference>
<gene>
    <name evidence="8" type="ORF">GCM10022255_017060</name>
</gene>
<sequence length="222" mass="24029">MIRVLIADDQELVRAGLRMILEAQPDIEVVADVGDGAAATREAMHLRPDVALLDIQMPGGDGIAAARQILANPRLDTRVVMLTTFDLDEYLYAAMAAGASGFLLKSSPRAHLLHAIRTATSGDALLDPVLTRRLIETYVKRPVAPSDATATLTAREREVLVELVRGRSNAAIGARLYLAETTVKTHVAAILRKLGLRDRLQAVIYGYEHGIIHPGDTTQPPD</sequence>
<dbReference type="PROSITE" id="PS50110">
    <property type="entry name" value="RESPONSE_REGULATORY"/>
    <property type="match status" value="1"/>
</dbReference>
<feature type="domain" description="HTH luxR-type" evidence="6">
    <location>
        <begin position="145"/>
        <end position="210"/>
    </location>
</feature>
<reference evidence="9" key="1">
    <citation type="journal article" date="2019" name="Int. J. Syst. Evol. Microbiol.">
        <title>The Global Catalogue of Microorganisms (GCM) 10K type strain sequencing project: providing services to taxonomists for standard genome sequencing and annotation.</title>
        <authorList>
            <consortium name="The Broad Institute Genomics Platform"/>
            <consortium name="The Broad Institute Genome Sequencing Center for Infectious Disease"/>
            <person name="Wu L."/>
            <person name="Ma J."/>
        </authorList>
    </citation>
    <scope>NUCLEOTIDE SEQUENCE [LARGE SCALE GENOMIC DNA]</scope>
    <source>
        <strain evidence="9">JCM 17441</strain>
    </source>
</reference>
<feature type="modified residue" description="4-aspartylphosphate" evidence="5">
    <location>
        <position position="54"/>
    </location>
</feature>
<dbReference type="InterPro" id="IPR011006">
    <property type="entry name" value="CheY-like_superfamily"/>
</dbReference>
<proteinExistence type="predicted"/>
<evidence type="ECO:0000259" key="6">
    <source>
        <dbReference type="PROSITE" id="PS50043"/>
    </source>
</evidence>
<dbReference type="PANTHER" id="PTHR43214:SF24">
    <property type="entry name" value="TRANSCRIPTIONAL REGULATORY PROTEIN NARL-RELATED"/>
    <property type="match status" value="1"/>
</dbReference>
<feature type="domain" description="Response regulatory" evidence="7">
    <location>
        <begin position="3"/>
        <end position="120"/>
    </location>
</feature>
<dbReference type="PANTHER" id="PTHR43214">
    <property type="entry name" value="TWO-COMPONENT RESPONSE REGULATOR"/>
    <property type="match status" value="1"/>
</dbReference>
<comment type="caution">
    <text evidence="8">The sequence shown here is derived from an EMBL/GenBank/DDBJ whole genome shotgun (WGS) entry which is preliminary data.</text>
</comment>
<keyword evidence="3" id="KW-0238">DNA-binding</keyword>
<dbReference type="SUPFAM" id="SSF46894">
    <property type="entry name" value="C-terminal effector domain of the bipartite response regulators"/>
    <property type="match status" value="1"/>
</dbReference>
<dbReference type="Pfam" id="PF00072">
    <property type="entry name" value="Response_reg"/>
    <property type="match status" value="1"/>
</dbReference>
<evidence type="ECO:0000256" key="4">
    <source>
        <dbReference type="ARBA" id="ARBA00023163"/>
    </source>
</evidence>
<dbReference type="EMBL" id="BAABAT010000003">
    <property type="protein sequence ID" value="GAA4246313.1"/>
    <property type="molecule type" value="Genomic_DNA"/>
</dbReference>
<evidence type="ECO:0000256" key="2">
    <source>
        <dbReference type="ARBA" id="ARBA00023015"/>
    </source>
</evidence>
<dbReference type="PRINTS" id="PR00038">
    <property type="entry name" value="HTHLUXR"/>
</dbReference>
<protein>
    <submittedName>
        <fullName evidence="8">Response regulator transcription factor</fullName>
    </submittedName>
</protein>
<dbReference type="Pfam" id="PF00196">
    <property type="entry name" value="GerE"/>
    <property type="match status" value="1"/>
</dbReference>
<organism evidence="8 9">
    <name type="scientific">Dactylosporangium darangshiense</name>
    <dbReference type="NCBI Taxonomy" id="579108"/>
    <lineage>
        <taxon>Bacteria</taxon>
        <taxon>Bacillati</taxon>
        <taxon>Actinomycetota</taxon>
        <taxon>Actinomycetes</taxon>
        <taxon>Micromonosporales</taxon>
        <taxon>Micromonosporaceae</taxon>
        <taxon>Dactylosporangium</taxon>
    </lineage>
</organism>
<dbReference type="Gene3D" id="3.40.50.2300">
    <property type="match status" value="1"/>
</dbReference>
<dbReference type="InterPro" id="IPR039420">
    <property type="entry name" value="WalR-like"/>
</dbReference>
<dbReference type="SMART" id="SM00448">
    <property type="entry name" value="REC"/>
    <property type="match status" value="1"/>
</dbReference>
<dbReference type="CDD" id="cd17535">
    <property type="entry name" value="REC_NarL-like"/>
    <property type="match status" value="1"/>
</dbReference>
<evidence type="ECO:0000256" key="5">
    <source>
        <dbReference type="PROSITE-ProRule" id="PRU00169"/>
    </source>
</evidence>
<dbReference type="PROSITE" id="PS50043">
    <property type="entry name" value="HTH_LUXR_2"/>
    <property type="match status" value="1"/>
</dbReference>
<dbReference type="CDD" id="cd06170">
    <property type="entry name" value="LuxR_C_like"/>
    <property type="match status" value="1"/>
</dbReference>
<keyword evidence="1 5" id="KW-0597">Phosphoprotein</keyword>